<dbReference type="RefSeq" id="WP_168775279.1">
    <property type="nucleotide sequence ID" value="NZ_JAABNR010000011.1"/>
</dbReference>
<keyword evidence="8" id="KW-1185">Reference proteome</keyword>
<dbReference type="Proteomes" id="UP001193501">
    <property type="component" value="Unassembled WGS sequence"/>
</dbReference>
<evidence type="ECO:0000256" key="2">
    <source>
        <dbReference type="ARBA" id="ARBA00022692"/>
    </source>
</evidence>
<evidence type="ECO:0000256" key="3">
    <source>
        <dbReference type="ARBA" id="ARBA00022989"/>
    </source>
</evidence>
<reference evidence="7" key="1">
    <citation type="submission" date="2020-01" db="EMBL/GenBank/DDBJ databases">
        <authorList>
            <person name="Chen W.-M."/>
        </authorList>
    </citation>
    <scope>NUCLEOTIDE SEQUENCE</scope>
    <source>
        <strain evidence="7">CYK-10</strain>
    </source>
</reference>
<gene>
    <name evidence="7" type="ORF">GV832_12800</name>
</gene>
<proteinExistence type="predicted"/>
<dbReference type="AlphaFoldDB" id="A0AAE4YAR8"/>
<sequence>MRLFRYLILGLLLLAFLTVALANRGPVGVSLLPEDLAMLIGWQARAEVPLFVVLGFGAVMGVVIGFVWEWLREHKHRKVARVQTKAVSKLERELAAMKDQTSLPQDDVLALLQKPRK</sequence>
<comment type="caution">
    <text evidence="7">The sequence shown here is derived from an EMBL/GenBank/DDBJ whole genome shotgun (WGS) entry which is preliminary data.</text>
</comment>
<keyword evidence="4 5" id="KW-0472">Membrane</keyword>
<dbReference type="InterPro" id="IPR010445">
    <property type="entry name" value="LapA_dom"/>
</dbReference>
<feature type="domain" description="Lipopolysaccharide assembly protein A" evidence="6">
    <location>
        <begin position="41"/>
        <end position="95"/>
    </location>
</feature>
<organism evidence="7 8">
    <name type="scientific">Stagnihabitans tardus</name>
    <dbReference type="NCBI Taxonomy" id="2699202"/>
    <lineage>
        <taxon>Bacteria</taxon>
        <taxon>Pseudomonadati</taxon>
        <taxon>Pseudomonadota</taxon>
        <taxon>Alphaproteobacteria</taxon>
        <taxon>Rhodobacterales</taxon>
        <taxon>Paracoccaceae</taxon>
        <taxon>Stagnihabitans</taxon>
    </lineage>
</organism>
<dbReference type="GO" id="GO:0005886">
    <property type="term" value="C:plasma membrane"/>
    <property type="evidence" value="ECO:0007669"/>
    <property type="project" value="InterPro"/>
</dbReference>
<evidence type="ECO:0000256" key="4">
    <source>
        <dbReference type="ARBA" id="ARBA00023136"/>
    </source>
</evidence>
<evidence type="ECO:0000259" key="6">
    <source>
        <dbReference type="Pfam" id="PF06305"/>
    </source>
</evidence>
<keyword evidence="3 5" id="KW-1133">Transmembrane helix</keyword>
<evidence type="ECO:0000313" key="7">
    <source>
        <dbReference type="EMBL" id="NBZ88464.1"/>
    </source>
</evidence>
<accession>A0AAE4YAR8</accession>
<evidence type="ECO:0000256" key="1">
    <source>
        <dbReference type="ARBA" id="ARBA00022475"/>
    </source>
</evidence>
<dbReference type="Pfam" id="PF06305">
    <property type="entry name" value="LapA_dom"/>
    <property type="match status" value="1"/>
</dbReference>
<evidence type="ECO:0000256" key="5">
    <source>
        <dbReference type="SAM" id="Phobius"/>
    </source>
</evidence>
<name>A0AAE4YAR8_9RHOB</name>
<dbReference type="EMBL" id="JAABNR010000011">
    <property type="protein sequence ID" value="NBZ88464.1"/>
    <property type="molecule type" value="Genomic_DNA"/>
</dbReference>
<evidence type="ECO:0000313" key="8">
    <source>
        <dbReference type="Proteomes" id="UP001193501"/>
    </source>
</evidence>
<protein>
    <submittedName>
        <fullName evidence="7">DUF1049 domain-containing protein</fullName>
    </submittedName>
</protein>
<keyword evidence="1" id="KW-1003">Cell membrane</keyword>
<feature type="transmembrane region" description="Helical" evidence="5">
    <location>
        <begin position="48"/>
        <end position="71"/>
    </location>
</feature>
<keyword evidence="2 5" id="KW-0812">Transmembrane</keyword>